<evidence type="ECO:0000313" key="2">
    <source>
        <dbReference type="Proteomes" id="UP000236291"/>
    </source>
</evidence>
<organism evidence="1 2">
    <name type="scientific">Trifolium pratense</name>
    <name type="common">Red clover</name>
    <dbReference type="NCBI Taxonomy" id="57577"/>
    <lineage>
        <taxon>Eukaryota</taxon>
        <taxon>Viridiplantae</taxon>
        <taxon>Streptophyta</taxon>
        <taxon>Embryophyta</taxon>
        <taxon>Tracheophyta</taxon>
        <taxon>Spermatophyta</taxon>
        <taxon>Magnoliopsida</taxon>
        <taxon>eudicotyledons</taxon>
        <taxon>Gunneridae</taxon>
        <taxon>Pentapetalae</taxon>
        <taxon>rosids</taxon>
        <taxon>fabids</taxon>
        <taxon>Fabales</taxon>
        <taxon>Fabaceae</taxon>
        <taxon>Papilionoideae</taxon>
        <taxon>50 kb inversion clade</taxon>
        <taxon>NPAAA clade</taxon>
        <taxon>Hologalegina</taxon>
        <taxon>IRL clade</taxon>
        <taxon>Trifolieae</taxon>
        <taxon>Trifolium</taxon>
    </lineage>
</organism>
<accession>A0A2K3MXX8</accession>
<gene>
    <name evidence="1" type="ORF">L195_g018844</name>
</gene>
<proteinExistence type="predicted"/>
<protein>
    <submittedName>
        <fullName evidence="1">Uncharacterized protein</fullName>
    </submittedName>
</protein>
<sequence length="44" mass="4938">MSSQKATDNEAKYKAVAHGCFDRNVDMSGMKLQPLFTEKGWDSN</sequence>
<evidence type="ECO:0000313" key="1">
    <source>
        <dbReference type="EMBL" id="PNX95651.1"/>
    </source>
</evidence>
<dbReference type="Proteomes" id="UP000236291">
    <property type="component" value="Unassembled WGS sequence"/>
</dbReference>
<name>A0A2K3MXX8_TRIPR</name>
<dbReference type="EMBL" id="ASHM01013687">
    <property type="protein sequence ID" value="PNX95651.1"/>
    <property type="molecule type" value="Genomic_DNA"/>
</dbReference>
<comment type="caution">
    <text evidence="1">The sequence shown here is derived from an EMBL/GenBank/DDBJ whole genome shotgun (WGS) entry which is preliminary data.</text>
</comment>
<reference evidence="1 2" key="1">
    <citation type="journal article" date="2014" name="Am. J. Bot.">
        <title>Genome assembly and annotation for red clover (Trifolium pratense; Fabaceae).</title>
        <authorList>
            <person name="Istvanek J."/>
            <person name="Jaros M."/>
            <person name="Krenek A."/>
            <person name="Repkova J."/>
        </authorList>
    </citation>
    <scope>NUCLEOTIDE SEQUENCE [LARGE SCALE GENOMIC DNA]</scope>
    <source>
        <strain evidence="2">cv. Tatra</strain>
        <tissue evidence="1">Young leaves</tissue>
    </source>
</reference>
<reference evidence="1 2" key="2">
    <citation type="journal article" date="2017" name="Front. Plant Sci.">
        <title>Gene Classification and Mining of Molecular Markers Useful in Red Clover (Trifolium pratense) Breeding.</title>
        <authorList>
            <person name="Istvanek J."/>
            <person name="Dluhosova J."/>
            <person name="Dluhos P."/>
            <person name="Patkova L."/>
            <person name="Nedelnik J."/>
            <person name="Repkova J."/>
        </authorList>
    </citation>
    <scope>NUCLEOTIDE SEQUENCE [LARGE SCALE GENOMIC DNA]</scope>
    <source>
        <strain evidence="2">cv. Tatra</strain>
        <tissue evidence="1">Young leaves</tissue>
    </source>
</reference>
<dbReference type="AlphaFoldDB" id="A0A2K3MXX8"/>